<sequence length="109" mass="12647">RSVTDAFIEDNRLKIADEKSADAILIVTIKTFERTPYSYDESENVKEYKINISASILLKKRGSEEEIFKANNFSEWATYYPLTEVEEDGIDKVAKKFSDKILRSILESW</sequence>
<comment type="caution">
    <text evidence="1">The sequence shown here is derived from an EMBL/GenBank/DDBJ whole genome shotgun (WGS) entry which is preliminary data.</text>
</comment>
<dbReference type="EMBL" id="BARU01018001">
    <property type="protein sequence ID" value="GAH51303.1"/>
    <property type="molecule type" value="Genomic_DNA"/>
</dbReference>
<dbReference type="AlphaFoldDB" id="X1I168"/>
<reference evidence="1" key="1">
    <citation type="journal article" date="2014" name="Front. Microbiol.">
        <title>High frequency of phylogenetically diverse reductive dehalogenase-homologous genes in deep subseafloor sedimentary metagenomes.</title>
        <authorList>
            <person name="Kawai M."/>
            <person name="Futagami T."/>
            <person name="Toyoda A."/>
            <person name="Takaki Y."/>
            <person name="Nishi S."/>
            <person name="Hori S."/>
            <person name="Arai W."/>
            <person name="Tsubouchi T."/>
            <person name="Morono Y."/>
            <person name="Uchiyama I."/>
            <person name="Ito T."/>
            <person name="Fujiyama A."/>
            <person name="Inagaki F."/>
            <person name="Takami H."/>
        </authorList>
    </citation>
    <scope>NUCLEOTIDE SEQUENCE</scope>
    <source>
        <strain evidence="1">Expedition CK06-06</strain>
    </source>
</reference>
<gene>
    <name evidence="1" type="ORF">S03H2_29796</name>
</gene>
<dbReference type="GO" id="GO:0019867">
    <property type="term" value="C:outer membrane"/>
    <property type="evidence" value="ECO:0007669"/>
    <property type="project" value="InterPro"/>
</dbReference>
<dbReference type="Pfam" id="PF04390">
    <property type="entry name" value="LptE"/>
    <property type="match status" value="1"/>
</dbReference>
<name>X1I168_9ZZZZ</name>
<organism evidence="1">
    <name type="scientific">marine sediment metagenome</name>
    <dbReference type="NCBI Taxonomy" id="412755"/>
    <lineage>
        <taxon>unclassified sequences</taxon>
        <taxon>metagenomes</taxon>
        <taxon>ecological metagenomes</taxon>
    </lineage>
</organism>
<proteinExistence type="predicted"/>
<accession>X1I168</accession>
<dbReference type="GO" id="GO:0043165">
    <property type="term" value="P:Gram-negative-bacterium-type cell outer membrane assembly"/>
    <property type="evidence" value="ECO:0007669"/>
    <property type="project" value="InterPro"/>
</dbReference>
<dbReference type="Gene3D" id="3.30.160.150">
    <property type="entry name" value="Lipoprotein like domain"/>
    <property type="match status" value="1"/>
</dbReference>
<evidence type="ECO:0000313" key="1">
    <source>
        <dbReference type="EMBL" id="GAH51303.1"/>
    </source>
</evidence>
<protein>
    <submittedName>
        <fullName evidence="1">Uncharacterized protein</fullName>
    </submittedName>
</protein>
<feature type="non-terminal residue" evidence="1">
    <location>
        <position position="1"/>
    </location>
</feature>
<dbReference type="InterPro" id="IPR007485">
    <property type="entry name" value="LPS_assembly_LptE"/>
</dbReference>